<keyword evidence="4 7" id="KW-0812">Transmembrane</keyword>
<evidence type="ECO:0000256" key="3">
    <source>
        <dbReference type="ARBA" id="ARBA00022475"/>
    </source>
</evidence>
<evidence type="ECO:0000256" key="6">
    <source>
        <dbReference type="ARBA" id="ARBA00023136"/>
    </source>
</evidence>
<feature type="transmembrane region" description="Helical" evidence="7">
    <location>
        <begin position="280"/>
        <end position="300"/>
    </location>
</feature>
<organism evidence="9 10">
    <name type="scientific">Lactobacillus xylocopicola</name>
    <dbReference type="NCBI Taxonomy" id="2976676"/>
    <lineage>
        <taxon>Bacteria</taxon>
        <taxon>Bacillati</taxon>
        <taxon>Bacillota</taxon>
        <taxon>Bacilli</taxon>
        <taxon>Lactobacillales</taxon>
        <taxon>Lactobacillaceae</taxon>
        <taxon>Lactobacillus</taxon>
    </lineage>
</organism>
<feature type="transmembrane region" description="Helical" evidence="7">
    <location>
        <begin position="224"/>
        <end position="250"/>
    </location>
</feature>
<keyword evidence="3" id="KW-1003">Cell membrane</keyword>
<keyword evidence="2 7" id="KW-0813">Transport</keyword>
<sequence length="310" mass="34481">MKKYVLKRILIAMVTLFLITLILFMLEKAMPGSPFNDEKMSHDQVAALYHKYGLDGPDPLQFLNYLKNMLTGDFGISYTVQVNTPVTTMILQHFTISLQIGLQATLLGAILGFFMGVLAAIKKGTIWDNLMTGISVLGISLPNFVVALIVSLLFAYKLMIFPGTYQQTQPFISSILPTIALSTFTMASIERYVRNDMITIMNSDYYRLADSKGIKKSQLIMHHVIRNTLISVITVLAPLMIDLIAGSMVIEKAFAIPGLGTLYISAIQANDYNVVLGITFFYAVLFIGIMLVVDILYGLIDPRIRLDEGE</sequence>
<evidence type="ECO:0000256" key="4">
    <source>
        <dbReference type="ARBA" id="ARBA00022692"/>
    </source>
</evidence>
<evidence type="ECO:0000259" key="8">
    <source>
        <dbReference type="PROSITE" id="PS50928"/>
    </source>
</evidence>
<dbReference type="SUPFAM" id="SSF161098">
    <property type="entry name" value="MetI-like"/>
    <property type="match status" value="1"/>
</dbReference>
<keyword evidence="10" id="KW-1185">Reference proteome</keyword>
<feature type="transmembrane region" description="Helical" evidence="7">
    <location>
        <begin position="9"/>
        <end position="26"/>
    </location>
</feature>
<proteinExistence type="inferred from homology"/>
<dbReference type="Pfam" id="PF19300">
    <property type="entry name" value="BPD_transp_1_N"/>
    <property type="match status" value="1"/>
</dbReference>
<dbReference type="PROSITE" id="PS50928">
    <property type="entry name" value="ABC_TM1"/>
    <property type="match status" value="1"/>
</dbReference>
<feature type="transmembrane region" description="Helical" evidence="7">
    <location>
        <begin position="100"/>
        <end position="121"/>
    </location>
</feature>
<evidence type="ECO:0000313" key="9">
    <source>
        <dbReference type="EMBL" id="BDR60153.1"/>
    </source>
</evidence>
<name>A0ABN6SKH4_9LACO</name>
<reference evidence="9 10" key="1">
    <citation type="journal article" date="2023" name="Microbiol. Spectr.">
        <title>Symbiosis of Carpenter Bees with Uncharacterized Lactic Acid Bacteria Showing NAD Auxotrophy.</title>
        <authorList>
            <person name="Kawasaki S."/>
            <person name="Ozawa K."/>
            <person name="Mori T."/>
            <person name="Yamamoto A."/>
            <person name="Ito M."/>
            <person name="Ohkuma M."/>
            <person name="Sakamoto M."/>
            <person name="Matsutani M."/>
        </authorList>
    </citation>
    <scope>NUCLEOTIDE SEQUENCE [LARGE SCALE GENOMIC DNA]</scope>
    <source>
        <strain evidence="9 10">Kim32-2</strain>
    </source>
</reference>
<comment type="similarity">
    <text evidence="7">Belongs to the binding-protein-dependent transport system permease family.</text>
</comment>
<evidence type="ECO:0000313" key="10">
    <source>
        <dbReference type="Proteomes" id="UP001321741"/>
    </source>
</evidence>
<dbReference type="InterPro" id="IPR000515">
    <property type="entry name" value="MetI-like"/>
</dbReference>
<feature type="transmembrane region" description="Helical" evidence="7">
    <location>
        <begin position="133"/>
        <end position="159"/>
    </location>
</feature>
<dbReference type="InterPro" id="IPR035906">
    <property type="entry name" value="MetI-like_sf"/>
</dbReference>
<evidence type="ECO:0000256" key="5">
    <source>
        <dbReference type="ARBA" id="ARBA00022989"/>
    </source>
</evidence>
<dbReference type="Pfam" id="PF00528">
    <property type="entry name" value="BPD_transp_1"/>
    <property type="match status" value="1"/>
</dbReference>
<feature type="transmembrane region" description="Helical" evidence="7">
    <location>
        <begin position="171"/>
        <end position="189"/>
    </location>
</feature>
<comment type="subcellular location">
    <subcellularLocation>
        <location evidence="1 7">Cell membrane</location>
        <topology evidence="1 7">Multi-pass membrane protein</topology>
    </subcellularLocation>
</comment>
<dbReference type="PANTHER" id="PTHR30465:SF74">
    <property type="entry name" value="OLIGOPEPTIDE TRANSPORT SYSTEM PERMEASE PROTEIN OPPB"/>
    <property type="match status" value="1"/>
</dbReference>
<evidence type="ECO:0000256" key="2">
    <source>
        <dbReference type="ARBA" id="ARBA00022448"/>
    </source>
</evidence>
<feature type="domain" description="ABC transmembrane type-1" evidence="8">
    <location>
        <begin position="94"/>
        <end position="297"/>
    </location>
</feature>
<keyword evidence="6 7" id="KW-0472">Membrane</keyword>
<evidence type="ECO:0000256" key="1">
    <source>
        <dbReference type="ARBA" id="ARBA00004651"/>
    </source>
</evidence>
<keyword evidence="5 7" id="KW-1133">Transmembrane helix</keyword>
<gene>
    <name evidence="9" type="primary">oppB_1</name>
    <name evidence="9" type="ORF">KIM322_04140</name>
</gene>
<dbReference type="Proteomes" id="UP001321741">
    <property type="component" value="Chromosome"/>
</dbReference>
<dbReference type="Gene3D" id="1.10.3720.10">
    <property type="entry name" value="MetI-like"/>
    <property type="match status" value="1"/>
</dbReference>
<dbReference type="RefSeq" id="WP_317637868.1">
    <property type="nucleotide sequence ID" value="NZ_AP026803.1"/>
</dbReference>
<accession>A0ABN6SKH4</accession>
<dbReference type="InterPro" id="IPR045621">
    <property type="entry name" value="BPD_transp_1_N"/>
</dbReference>
<dbReference type="CDD" id="cd06261">
    <property type="entry name" value="TM_PBP2"/>
    <property type="match status" value="1"/>
</dbReference>
<dbReference type="EMBL" id="AP026803">
    <property type="protein sequence ID" value="BDR60153.1"/>
    <property type="molecule type" value="Genomic_DNA"/>
</dbReference>
<evidence type="ECO:0000256" key="7">
    <source>
        <dbReference type="RuleBase" id="RU363032"/>
    </source>
</evidence>
<dbReference type="PANTHER" id="PTHR30465">
    <property type="entry name" value="INNER MEMBRANE ABC TRANSPORTER"/>
    <property type="match status" value="1"/>
</dbReference>
<protein>
    <submittedName>
        <fullName evidence="9">Peptide ABC transporter permease</fullName>
    </submittedName>
</protein>